<dbReference type="Pfam" id="PF00496">
    <property type="entry name" value="SBP_bac_5"/>
    <property type="match status" value="1"/>
</dbReference>
<dbReference type="STRING" id="425104.Ssed_1552"/>
<dbReference type="GO" id="GO:0042938">
    <property type="term" value="P:dipeptide transport"/>
    <property type="evidence" value="ECO:0007669"/>
    <property type="project" value="TreeGrafter"/>
</dbReference>
<organism evidence="5 6">
    <name type="scientific">Shewanella sediminis (strain HAW-EB3)</name>
    <dbReference type="NCBI Taxonomy" id="425104"/>
    <lineage>
        <taxon>Bacteria</taxon>
        <taxon>Pseudomonadati</taxon>
        <taxon>Pseudomonadota</taxon>
        <taxon>Gammaproteobacteria</taxon>
        <taxon>Alteromonadales</taxon>
        <taxon>Shewanellaceae</taxon>
        <taxon>Shewanella</taxon>
    </lineage>
</organism>
<dbReference type="EMBL" id="CP000821">
    <property type="protein sequence ID" value="ABV36163.1"/>
    <property type="molecule type" value="Genomic_DNA"/>
</dbReference>
<feature type="domain" description="Solute-binding protein family 5" evidence="4">
    <location>
        <begin position="80"/>
        <end position="457"/>
    </location>
</feature>
<evidence type="ECO:0000256" key="2">
    <source>
        <dbReference type="ARBA" id="ARBA00022729"/>
    </source>
</evidence>
<dbReference type="PANTHER" id="PTHR30290:SF38">
    <property type="entry name" value="D,D-DIPEPTIDE-BINDING PERIPLASMIC PROTEIN DDPA-RELATED"/>
    <property type="match status" value="1"/>
</dbReference>
<feature type="signal peptide" evidence="3">
    <location>
        <begin position="1"/>
        <end position="18"/>
    </location>
</feature>
<evidence type="ECO:0000259" key="4">
    <source>
        <dbReference type="Pfam" id="PF00496"/>
    </source>
</evidence>
<dbReference type="PROSITE" id="PS51257">
    <property type="entry name" value="PROKAR_LIPOPROTEIN"/>
    <property type="match status" value="1"/>
</dbReference>
<keyword evidence="6" id="KW-1185">Reference proteome</keyword>
<evidence type="ECO:0000313" key="6">
    <source>
        <dbReference type="Proteomes" id="UP000002015"/>
    </source>
</evidence>
<dbReference type="InterPro" id="IPR030678">
    <property type="entry name" value="Peptide/Ni-bd"/>
</dbReference>
<dbReference type="PROSITE" id="PS01040">
    <property type="entry name" value="SBP_BACTERIAL_5"/>
    <property type="match status" value="1"/>
</dbReference>
<feature type="chain" id="PRO_5002721434" evidence="3">
    <location>
        <begin position="19"/>
        <end position="551"/>
    </location>
</feature>
<dbReference type="Proteomes" id="UP000002015">
    <property type="component" value="Chromosome"/>
</dbReference>
<name>A8FTJ0_SHESH</name>
<comment type="similarity">
    <text evidence="1">Belongs to the bacterial solute-binding protein 5 family.</text>
</comment>
<evidence type="ECO:0000256" key="3">
    <source>
        <dbReference type="SAM" id="SignalP"/>
    </source>
</evidence>
<dbReference type="InterPro" id="IPR000914">
    <property type="entry name" value="SBP_5_dom"/>
</dbReference>
<dbReference type="eggNOG" id="COG4166">
    <property type="taxonomic scope" value="Bacteria"/>
</dbReference>
<dbReference type="PIRSF" id="PIRSF002741">
    <property type="entry name" value="MppA"/>
    <property type="match status" value="1"/>
</dbReference>
<keyword evidence="2 3" id="KW-0732">Signal</keyword>
<dbReference type="Gene3D" id="3.10.105.10">
    <property type="entry name" value="Dipeptide-binding Protein, Domain 3"/>
    <property type="match status" value="1"/>
</dbReference>
<dbReference type="SUPFAM" id="SSF53850">
    <property type="entry name" value="Periplasmic binding protein-like II"/>
    <property type="match status" value="1"/>
</dbReference>
<dbReference type="PANTHER" id="PTHR30290">
    <property type="entry name" value="PERIPLASMIC BINDING COMPONENT OF ABC TRANSPORTER"/>
    <property type="match status" value="1"/>
</dbReference>
<dbReference type="GO" id="GO:0030288">
    <property type="term" value="C:outer membrane-bounded periplasmic space"/>
    <property type="evidence" value="ECO:0007669"/>
    <property type="project" value="TreeGrafter"/>
</dbReference>
<dbReference type="GO" id="GO:0043190">
    <property type="term" value="C:ATP-binding cassette (ABC) transporter complex"/>
    <property type="evidence" value="ECO:0007669"/>
    <property type="project" value="InterPro"/>
</dbReference>
<dbReference type="HOGENOM" id="CLU_017028_7_0_6"/>
<dbReference type="KEGG" id="sse:Ssed_1552"/>
<dbReference type="CDD" id="cd08493">
    <property type="entry name" value="PBP2_DppA_like"/>
    <property type="match status" value="1"/>
</dbReference>
<evidence type="ECO:0000256" key="1">
    <source>
        <dbReference type="ARBA" id="ARBA00005695"/>
    </source>
</evidence>
<sequence length="551" mass="61887">MIFLMRVLIKRLSAYSTAACIFCLLTGCGPQYVPPGLVYCSEGNPESFNPQLVTSGTTIDATSQQIYNGLVDYNATSGQIIPSLATQWQISEDELTYTFQLRKGVKFHDSVRFTPSRAFNADDVLFSFNRIIDTSHPYHAVSKTGYPFFQSIGFDKLINKIEKISDYEVAFHLNNKDASFLSNLAAGFAIILSEEYGQLLIKQSSEETIDRLPIGTGPFKFVQYVKNEYIRYHRNEKYWRSLPQAELLVFDITPKSTSRLAKLITGDCTVSALPKAGELPVVLEHEELKIDSQPGFNVAFWAFNTQKPPFDDVRVRRALAHAVDRDNILRAVYQKTAVAATGMLPPMSWAYSENKSIIEFNPQKAKQLLEQAGVENLTVDIWAMPVARIYNPNAHKTAELIQADLANIGVKVNIISYDWSVFNQKLSQRSYDSVLIGWNADNSDPDNFFTPILSCSSVASNSNRSRWCSPEFDSILAKARATTSRAERKILYQQAEAMFADKLPMLPFAHATRLAFKHKDVKQSRLTPFGGISFSGNDNDDISDVNIEVKH</sequence>
<protein>
    <submittedName>
        <fullName evidence="5">Extracellular solute-binding protein, family 5</fullName>
    </submittedName>
</protein>
<dbReference type="AlphaFoldDB" id="A8FTJ0"/>
<dbReference type="Gene3D" id="3.40.190.10">
    <property type="entry name" value="Periplasmic binding protein-like II"/>
    <property type="match status" value="1"/>
</dbReference>
<proteinExistence type="inferred from homology"/>
<dbReference type="InterPro" id="IPR023765">
    <property type="entry name" value="SBP_5_CS"/>
</dbReference>
<dbReference type="InterPro" id="IPR039424">
    <property type="entry name" value="SBP_5"/>
</dbReference>
<evidence type="ECO:0000313" key="5">
    <source>
        <dbReference type="EMBL" id="ABV36163.1"/>
    </source>
</evidence>
<reference evidence="5 6" key="1">
    <citation type="submission" date="2007-08" db="EMBL/GenBank/DDBJ databases">
        <title>Complete sequence of Shewanella sediminis HAW-EB3.</title>
        <authorList>
            <consortium name="US DOE Joint Genome Institute"/>
            <person name="Copeland A."/>
            <person name="Lucas S."/>
            <person name="Lapidus A."/>
            <person name="Barry K."/>
            <person name="Glavina del Rio T."/>
            <person name="Dalin E."/>
            <person name="Tice H."/>
            <person name="Pitluck S."/>
            <person name="Chertkov O."/>
            <person name="Brettin T."/>
            <person name="Bruce D."/>
            <person name="Detter J.C."/>
            <person name="Han C."/>
            <person name="Schmutz J."/>
            <person name="Larimer F."/>
            <person name="Land M."/>
            <person name="Hauser L."/>
            <person name="Kyrpides N."/>
            <person name="Kim E."/>
            <person name="Zhao J.-S."/>
            <person name="Richardson P."/>
        </authorList>
    </citation>
    <scope>NUCLEOTIDE SEQUENCE [LARGE SCALE GENOMIC DNA]</scope>
    <source>
        <strain evidence="5 6">HAW-EB3</strain>
    </source>
</reference>
<dbReference type="Gene3D" id="3.90.76.10">
    <property type="entry name" value="Dipeptide-binding Protein, Domain 1"/>
    <property type="match status" value="1"/>
</dbReference>
<dbReference type="GO" id="GO:1904680">
    <property type="term" value="F:peptide transmembrane transporter activity"/>
    <property type="evidence" value="ECO:0007669"/>
    <property type="project" value="TreeGrafter"/>
</dbReference>
<gene>
    <name evidence="5" type="ordered locus">Ssed_1552</name>
</gene>
<accession>A8FTJ0</accession>